<feature type="signal peptide" evidence="1">
    <location>
        <begin position="1"/>
        <end position="25"/>
    </location>
</feature>
<proteinExistence type="predicted"/>
<dbReference type="AlphaFoldDB" id="E2FYD2"/>
<evidence type="ECO:0000313" key="2">
    <source>
        <dbReference type="EMBL" id="ADN37680.1"/>
    </source>
</evidence>
<feature type="chain" id="PRO_5003159238" evidence="1">
    <location>
        <begin position="26"/>
        <end position="265"/>
    </location>
</feature>
<dbReference type="PANTHER" id="PTHR36649:SF28">
    <property type="entry name" value="UBIQUITIN-LIKE DOMAIN-CONTAINING PROTEIN"/>
    <property type="match status" value="1"/>
</dbReference>
<evidence type="ECO:0000256" key="1">
    <source>
        <dbReference type="SAM" id="SignalP"/>
    </source>
</evidence>
<organism evidence="2">
    <name type="scientific">Oncorhynchus mykiss</name>
    <name type="common">Rainbow trout</name>
    <name type="synonym">Salmo gairdneri</name>
    <dbReference type="NCBI Taxonomy" id="8022"/>
    <lineage>
        <taxon>Eukaryota</taxon>
        <taxon>Metazoa</taxon>
        <taxon>Chordata</taxon>
        <taxon>Craniata</taxon>
        <taxon>Vertebrata</taxon>
        <taxon>Euteleostomi</taxon>
        <taxon>Actinopterygii</taxon>
        <taxon>Neopterygii</taxon>
        <taxon>Teleostei</taxon>
        <taxon>Protacanthopterygii</taxon>
        <taxon>Salmoniformes</taxon>
        <taxon>Salmonidae</taxon>
        <taxon>Salmoninae</taxon>
        <taxon>Oncorhynchus</taxon>
    </lineage>
</organism>
<sequence length="265" mass="29299">MFSRFLTLTMPNVNLILEALSAVSGCNVESATAGTLSLTPQDFVNVVALKEFYVQEGLLELEYPSLGTLSLKGALALPDAPSAASIPQTTVSVNVNEFLDSRYDYDFTNVKDGEAVFTRGKEQYVRPCGWNRIALKVLNKYRDGDGWLGTGDEAWPVSYHGPAMDGSQGIIRNDGDGDGATVGRGVYSTPDINVAEKFSKRFTSKVDNKTYKVVLQNRINPQKRQQCRRESYWLVYVPEGSSPVQERAIVENSIRPYGLLLKEVL</sequence>
<protein>
    <submittedName>
        <fullName evidence="2">Uncharacterized protein</fullName>
    </submittedName>
</protein>
<keyword evidence="1" id="KW-0732">Signal</keyword>
<accession>E2FYD2</accession>
<dbReference type="PANTHER" id="PTHR36649">
    <property type="entry name" value="UBIQUITIN-LIKE DOMAIN-CONTAINING PROTEIN"/>
    <property type="match status" value="1"/>
</dbReference>
<reference evidence="2" key="1">
    <citation type="submission" date="2010-05" db="EMBL/GenBank/DDBJ databases">
        <title>The rainbow trout UGA locus.</title>
        <authorList>
            <person name="Hansen J.D."/>
            <person name="Dijkstra J.M."/>
        </authorList>
    </citation>
    <scope>NUCLEOTIDE SEQUENCE</scope>
</reference>
<name>E2FYD2_ONCMY</name>
<dbReference type="EMBL" id="HM208332">
    <property type="protein sequence ID" value="ADN37680.1"/>
    <property type="molecule type" value="Genomic_DNA"/>
</dbReference>